<gene>
    <name evidence="2" type="ORF">H9900_05690</name>
</gene>
<comment type="caution">
    <text evidence="2">The sequence shown here is derived from an EMBL/GenBank/DDBJ whole genome shotgun (WGS) entry which is preliminary data.</text>
</comment>
<reference evidence="2" key="2">
    <citation type="submission" date="2021-04" db="EMBL/GenBank/DDBJ databases">
        <authorList>
            <person name="Gilroy R."/>
        </authorList>
    </citation>
    <scope>NUCLEOTIDE SEQUENCE</scope>
    <source>
        <strain evidence="2">5790</strain>
    </source>
</reference>
<feature type="region of interest" description="Disordered" evidence="1">
    <location>
        <begin position="1"/>
        <end position="25"/>
    </location>
</feature>
<evidence type="ECO:0000313" key="3">
    <source>
        <dbReference type="Proteomes" id="UP000824162"/>
    </source>
</evidence>
<accession>A0A9D1PRE9</accession>
<dbReference type="EMBL" id="DXIJ01000119">
    <property type="protein sequence ID" value="HIV86285.1"/>
    <property type="molecule type" value="Genomic_DNA"/>
</dbReference>
<feature type="compositionally biased region" description="Polar residues" evidence="1">
    <location>
        <begin position="1"/>
        <end position="16"/>
    </location>
</feature>
<organism evidence="2 3">
    <name type="scientific">Candidatus Monoglobus merdigallinarum</name>
    <dbReference type="NCBI Taxonomy" id="2838698"/>
    <lineage>
        <taxon>Bacteria</taxon>
        <taxon>Bacillati</taxon>
        <taxon>Bacillota</taxon>
        <taxon>Clostridia</taxon>
        <taxon>Monoglobales</taxon>
        <taxon>Monoglobaceae</taxon>
        <taxon>Monoglobus</taxon>
    </lineage>
</organism>
<reference evidence="2" key="1">
    <citation type="journal article" date="2021" name="PeerJ">
        <title>Extensive microbial diversity within the chicken gut microbiome revealed by metagenomics and culture.</title>
        <authorList>
            <person name="Gilroy R."/>
            <person name="Ravi A."/>
            <person name="Getino M."/>
            <person name="Pursley I."/>
            <person name="Horton D.L."/>
            <person name="Alikhan N.F."/>
            <person name="Baker D."/>
            <person name="Gharbi K."/>
            <person name="Hall N."/>
            <person name="Watson M."/>
            <person name="Adriaenssens E.M."/>
            <person name="Foster-Nyarko E."/>
            <person name="Jarju S."/>
            <person name="Secka A."/>
            <person name="Antonio M."/>
            <person name="Oren A."/>
            <person name="Chaudhuri R.R."/>
            <person name="La Ragione R."/>
            <person name="Hildebrand F."/>
            <person name="Pallen M.J."/>
        </authorList>
    </citation>
    <scope>NUCLEOTIDE SEQUENCE</scope>
    <source>
        <strain evidence="2">5790</strain>
    </source>
</reference>
<sequence length="56" mass="6466">MGQKVQISTTRLVINSPTPPHRSMFSDAHLPQFAVRPNFLRRRKYFAESCPSRPNP</sequence>
<protein>
    <submittedName>
        <fullName evidence="2">Uncharacterized protein</fullName>
    </submittedName>
</protein>
<dbReference type="Proteomes" id="UP000824162">
    <property type="component" value="Unassembled WGS sequence"/>
</dbReference>
<evidence type="ECO:0000256" key="1">
    <source>
        <dbReference type="SAM" id="MobiDB-lite"/>
    </source>
</evidence>
<dbReference type="AlphaFoldDB" id="A0A9D1PRE9"/>
<name>A0A9D1PRE9_9FIRM</name>
<evidence type="ECO:0000313" key="2">
    <source>
        <dbReference type="EMBL" id="HIV86285.1"/>
    </source>
</evidence>
<proteinExistence type="predicted"/>